<proteinExistence type="predicted"/>
<accession>A0A9R1D7F1</accession>
<dbReference type="PANTHER" id="PTHR14969:SF62">
    <property type="entry name" value="DECAPRENYLPHOSPHORYL-5-PHOSPHORIBOSE PHOSPHATASE RV3807C-RELATED"/>
    <property type="match status" value="1"/>
</dbReference>
<evidence type="ECO:0000256" key="2">
    <source>
        <dbReference type="ARBA" id="ARBA00022475"/>
    </source>
</evidence>
<dbReference type="RefSeq" id="WP_256030787.1">
    <property type="nucleotide sequence ID" value="NZ_JAHLKM010000033.1"/>
</dbReference>
<evidence type="ECO:0000313" key="9">
    <source>
        <dbReference type="EMBL" id="MCQ4334708.1"/>
    </source>
</evidence>
<comment type="caution">
    <text evidence="9">The sequence shown here is derived from an EMBL/GenBank/DDBJ whole genome shotgun (WGS) entry which is preliminary data.</text>
</comment>
<dbReference type="GO" id="GO:0005886">
    <property type="term" value="C:plasma membrane"/>
    <property type="evidence" value="ECO:0007669"/>
    <property type="project" value="UniProtKB-SubCell"/>
</dbReference>
<keyword evidence="3 7" id="KW-0812">Transmembrane</keyword>
<organism evidence="9 10">
    <name type="scientific">Natronomonas aquatica</name>
    <dbReference type="NCBI Taxonomy" id="2841590"/>
    <lineage>
        <taxon>Archaea</taxon>
        <taxon>Methanobacteriati</taxon>
        <taxon>Methanobacteriota</taxon>
        <taxon>Stenosarchaea group</taxon>
        <taxon>Halobacteria</taxon>
        <taxon>Halobacteriales</taxon>
        <taxon>Natronomonadaceae</taxon>
        <taxon>Natronomonas</taxon>
    </lineage>
</organism>
<dbReference type="AlphaFoldDB" id="A0A9R1D7F1"/>
<name>A0A9R1D7F1_9EURY</name>
<keyword evidence="2" id="KW-1003">Cell membrane</keyword>
<evidence type="ECO:0000256" key="7">
    <source>
        <dbReference type="SAM" id="Phobius"/>
    </source>
</evidence>
<keyword evidence="5 7" id="KW-1133">Transmembrane helix</keyword>
<feature type="domain" description="Phosphatidic acid phosphatase type 2/haloperoxidase" evidence="8">
    <location>
        <begin position="63"/>
        <end position="169"/>
    </location>
</feature>
<evidence type="ECO:0000259" key="8">
    <source>
        <dbReference type="SMART" id="SM00014"/>
    </source>
</evidence>
<dbReference type="GO" id="GO:0016787">
    <property type="term" value="F:hydrolase activity"/>
    <property type="evidence" value="ECO:0007669"/>
    <property type="project" value="UniProtKB-KW"/>
</dbReference>
<evidence type="ECO:0000256" key="5">
    <source>
        <dbReference type="ARBA" id="ARBA00022989"/>
    </source>
</evidence>
<dbReference type="Pfam" id="PF01569">
    <property type="entry name" value="PAP2"/>
    <property type="match status" value="1"/>
</dbReference>
<dbReference type="InterPro" id="IPR000326">
    <property type="entry name" value="PAP2/HPO"/>
</dbReference>
<feature type="transmembrane region" description="Helical" evidence="7">
    <location>
        <begin position="34"/>
        <end position="56"/>
    </location>
</feature>
<reference evidence="9" key="1">
    <citation type="journal article" date="2023" name="Front. Microbiol.">
        <title>Genomic-based phylogenetic and metabolic analyses of the genus Natronomonas, and description of Natronomonas aquatica sp. nov.</title>
        <authorList>
            <person name="Garcia-Roldan A."/>
            <person name="Duran-Viseras A."/>
            <person name="de la Haba R.R."/>
            <person name="Corral P."/>
            <person name="Sanchez-Porro C."/>
            <person name="Ventosa A."/>
        </authorList>
    </citation>
    <scope>NUCLEOTIDE SEQUENCE</scope>
    <source>
        <strain evidence="9">F2-12</strain>
    </source>
</reference>
<evidence type="ECO:0000256" key="1">
    <source>
        <dbReference type="ARBA" id="ARBA00004651"/>
    </source>
</evidence>
<keyword evidence="4" id="KW-0378">Hydrolase</keyword>
<feature type="transmembrane region" description="Helical" evidence="7">
    <location>
        <begin position="63"/>
        <end position="84"/>
    </location>
</feature>
<dbReference type="SMART" id="SM00014">
    <property type="entry name" value="acidPPc"/>
    <property type="match status" value="1"/>
</dbReference>
<protein>
    <submittedName>
        <fullName evidence="9">Phosphatase PAP2 family protein</fullName>
    </submittedName>
</protein>
<comment type="subcellular location">
    <subcellularLocation>
        <location evidence="1">Cell membrane</location>
        <topology evidence="1">Multi-pass membrane protein</topology>
    </subcellularLocation>
</comment>
<evidence type="ECO:0000256" key="4">
    <source>
        <dbReference type="ARBA" id="ARBA00022801"/>
    </source>
</evidence>
<gene>
    <name evidence="9" type="ORF">KM295_14720</name>
</gene>
<dbReference type="EMBL" id="JAHLKM010000033">
    <property type="protein sequence ID" value="MCQ4334708.1"/>
    <property type="molecule type" value="Genomic_DNA"/>
</dbReference>
<sequence length="186" mass="19419">MVQLLESFIEYVLLLDALTVEAVLAVRHPVLTNAMTSVTGLGSVAAGLVFVGLFYLAGWREEFLVTLIALSLTGAVVAVLMATVQRPFPAQPVCLTEGAGTPTTSFPSGHAAAVTAYATVARSSGTLPFKTTAALAAVVAVSRIYLGTHYLSDTVAGVALGVGSVLLAERLLDRVDREALFRVLSR</sequence>
<keyword evidence="10" id="KW-1185">Reference proteome</keyword>
<dbReference type="PANTHER" id="PTHR14969">
    <property type="entry name" value="SPHINGOSINE-1-PHOSPHATE PHOSPHOHYDROLASE"/>
    <property type="match status" value="1"/>
</dbReference>
<evidence type="ECO:0000313" key="10">
    <source>
        <dbReference type="Proteomes" id="UP001139494"/>
    </source>
</evidence>
<evidence type="ECO:0000256" key="6">
    <source>
        <dbReference type="ARBA" id="ARBA00023136"/>
    </source>
</evidence>
<dbReference type="SUPFAM" id="SSF48317">
    <property type="entry name" value="Acid phosphatase/Vanadium-dependent haloperoxidase"/>
    <property type="match status" value="1"/>
</dbReference>
<dbReference type="Gene3D" id="1.20.144.10">
    <property type="entry name" value="Phosphatidic acid phosphatase type 2/haloperoxidase"/>
    <property type="match status" value="1"/>
</dbReference>
<keyword evidence="6 7" id="KW-0472">Membrane</keyword>
<dbReference type="InterPro" id="IPR036938">
    <property type="entry name" value="PAP2/HPO_sf"/>
</dbReference>
<dbReference type="Proteomes" id="UP001139494">
    <property type="component" value="Unassembled WGS sequence"/>
</dbReference>
<evidence type="ECO:0000256" key="3">
    <source>
        <dbReference type="ARBA" id="ARBA00022692"/>
    </source>
</evidence>